<dbReference type="Proteomes" id="UP000596742">
    <property type="component" value="Unassembled WGS sequence"/>
</dbReference>
<evidence type="ECO:0000256" key="1">
    <source>
        <dbReference type="PROSITE-ProRule" id="PRU00024"/>
    </source>
</evidence>
<dbReference type="GO" id="GO:0005654">
    <property type="term" value="C:nucleoplasm"/>
    <property type="evidence" value="ECO:0007669"/>
    <property type="project" value="TreeGrafter"/>
</dbReference>
<dbReference type="EMBL" id="UYJE01007120">
    <property type="protein sequence ID" value="VDI51946.1"/>
    <property type="molecule type" value="Genomic_DNA"/>
</dbReference>
<keyword evidence="1" id="KW-0863">Zinc-finger</keyword>
<evidence type="ECO:0000313" key="3">
    <source>
        <dbReference type="EMBL" id="VDI51946.1"/>
    </source>
</evidence>
<keyword evidence="4" id="KW-1185">Reference proteome</keyword>
<name>A0A8B6FNC6_MYTGA</name>
<comment type="caution">
    <text evidence="3">The sequence shown here is derived from an EMBL/GenBank/DDBJ whole genome shotgun (WGS) entry which is preliminary data.</text>
</comment>
<organism evidence="3 4">
    <name type="scientific">Mytilus galloprovincialis</name>
    <name type="common">Mediterranean mussel</name>
    <dbReference type="NCBI Taxonomy" id="29158"/>
    <lineage>
        <taxon>Eukaryota</taxon>
        <taxon>Metazoa</taxon>
        <taxon>Spiralia</taxon>
        <taxon>Lophotrochozoa</taxon>
        <taxon>Mollusca</taxon>
        <taxon>Bivalvia</taxon>
        <taxon>Autobranchia</taxon>
        <taxon>Pteriomorphia</taxon>
        <taxon>Mytilida</taxon>
        <taxon>Mytiloidea</taxon>
        <taxon>Mytilidae</taxon>
        <taxon>Mytilinae</taxon>
        <taxon>Mytilus</taxon>
    </lineage>
</organism>
<dbReference type="PANTHER" id="PTHR25462:SF299">
    <property type="entry name" value="E3 UBIQUITIN-PROTEIN LIGASE TRIM56"/>
    <property type="match status" value="1"/>
</dbReference>
<dbReference type="AlphaFoldDB" id="A0A8B6FNC6"/>
<reference evidence="3" key="1">
    <citation type="submission" date="2018-11" db="EMBL/GenBank/DDBJ databases">
        <authorList>
            <person name="Alioto T."/>
            <person name="Alioto T."/>
        </authorList>
    </citation>
    <scope>NUCLEOTIDE SEQUENCE</scope>
</reference>
<dbReference type="Gene3D" id="2.120.10.30">
    <property type="entry name" value="TolB, C-terminal domain"/>
    <property type="match status" value="1"/>
</dbReference>
<evidence type="ECO:0000313" key="4">
    <source>
        <dbReference type="Proteomes" id="UP000596742"/>
    </source>
</evidence>
<keyword evidence="1" id="KW-0862">Zinc</keyword>
<dbReference type="GO" id="GO:0045087">
    <property type="term" value="P:innate immune response"/>
    <property type="evidence" value="ECO:0007669"/>
    <property type="project" value="TreeGrafter"/>
</dbReference>
<dbReference type="PROSITE" id="PS50119">
    <property type="entry name" value="ZF_BBOX"/>
    <property type="match status" value="2"/>
</dbReference>
<accession>A0A8B6FNC6</accession>
<dbReference type="OrthoDB" id="6091353at2759"/>
<dbReference type="GO" id="GO:0060340">
    <property type="term" value="P:positive regulation of type I interferon-mediated signaling pathway"/>
    <property type="evidence" value="ECO:0007669"/>
    <property type="project" value="TreeGrafter"/>
</dbReference>
<dbReference type="GO" id="GO:0061630">
    <property type="term" value="F:ubiquitin protein ligase activity"/>
    <property type="evidence" value="ECO:0007669"/>
    <property type="project" value="TreeGrafter"/>
</dbReference>
<sequence>MASSFDNCGTCYLRHVSKLSVVWCSECDEGLCHDCEEHHTLSKASRNHKIVPIDECHKLPSFITNIKLHCDEHGEKYQLFCIGHSEVLCRKCVISGRHRECTKISPVEDVIQNAKTSVAFTEISSSLQEMKENLIRILEDKQKNIFSISASKKIIESEISAIRKQLNHHLDEIQHHFIDELNKAVENSTKKIQSFIVSLKENQKVIDECIEDLETIKKHATDMQTFLGIEKLEAKLKKTENNFQSCVNDHNLAHIVVSYKLNNRLQDINKEINTFGKTIVYVKPCELTIQRRKEDQAQVVKFKTEPKSSIDRITLTLITKMNTTATKVTGCCILPCGKLVVSNYMPAYLILLSSDGNIEKKITMSMRMGNIEHFACVNNETVAVLSSSASKIKLVDIESGKTCRKIPTNTPCCGLTYNEGKFIVCPENGRMQEVGLEDSKTKVIGSQMVSRYTTTFGDTLYSIKRNCNTIVCHKRNGEILWTFTEKEVLDRPRGITVDGHGNTIVAGVNSKNIIAISADGKKYKILLSQCISPWAVFYNQKSSCLLVSNHSDGHAFVYSVNYL</sequence>
<dbReference type="SUPFAM" id="SSF101898">
    <property type="entry name" value="NHL repeat"/>
    <property type="match status" value="1"/>
</dbReference>
<keyword evidence="1" id="KW-0479">Metal-binding</keyword>
<dbReference type="GO" id="GO:0008270">
    <property type="term" value="F:zinc ion binding"/>
    <property type="evidence" value="ECO:0007669"/>
    <property type="project" value="UniProtKB-KW"/>
</dbReference>
<feature type="domain" description="B box-type" evidence="2">
    <location>
        <begin position="65"/>
        <end position="107"/>
    </location>
</feature>
<dbReference type="Gene3D" id="3.30.160.60">
    <property type="entry name" value="Classic Zinc Finger"/>
    <property type="match status" value="1"/>
</dbReference>
<proteinExistence type="predicted"/>
<evidence type="ECO:0000259" key="2">
    <source>
        <dbReference type="PROSITE" id="PS50119"/>
    </source>
</evidence>
<protein>
    <recommendedName>
        <fullName evidence="2">B box-type domain-containing protein</fullName>
    </recommendedName>
</protein>
<dbReference type="CDD" id="cd19757">
    <property type="entry name" value="Bbox1"/>
    <property type="match status" value="1"/>
</dbReference>
<dbReference type="SUPFAM" id="SSF57845">
    <property type="entry name" value="B-box zinc-binding domain"/>
    <property type="match status" value="1"/>
</dbReference>
<dbReference type="PANTHER" id="PTHR25462">
    <property type="entry name" value="BONUS, ISOFORM C-RELATED"/>
    <property type="match status" value="1"/>
</dbReference>
<dbReference type="SMART" id="SM00336">
    <property type="entry name" value="BBOX"/>
    <property type="match status" value="2"/>
</dbReference>
<gene>
    <name evidence="3" type="ORF">MGAL_10B056568</name>
</gene>
<dbReference type="InterPro" id="IPR047153">
    <property type="entry name" value="TRIM45/56/19-like"/>
</dbReference>
<feature type="domain" description="B box-type" evidence="2">
    <location>
        <begin position="6"/>
        <end position="53"/>
    </location>
</feature>
<dbReference type="InterPro" id="IPR000315">
    <property type="entry name" value="Znf_B-box"/>
</dbReference>
<dbReference type="InterPro" id="IPR011042">
    <property type="entry name" value="6-blade_b-propeller_TolB-like"/>
</dbReference>